<dbReference type="Gene3D" id="6.10.250.2940">
    <property type="match status" value="1"/>
</dbReference>
<evidence type="ECO:0000256" key="10">
    <source>
        <dbReference type="ARBA" id="ARBA00023163"/>
    </source>
</evidence>
<dbReference type="InterPro" id="IPR044893">
    <property type="entry name" value="RNA_pol_Rpb1_clamp_domain"/>
</dbReference>
<keyword evidence="4 13" id="KW-0808">Transferase</keyword>
<keyword evidence="5 13" id="KW-0548">Nucleotidyltransferase</keyword>
<comment type="function">
    <text evidence="12 13">DNA-dependent RNA polymerase (RNAP) catalyzes the transcription of DNA into RNA using the four ribonucleoside triphosphates as substrates. Forms the clamp head domain.</text>
</comment>
<evidence type="ECO:0000256" key="13">
    <source>
        <dbReference type="HAMAP-Rule" id="MF_00863"/>
    </source>
</evidence>
<dbReference type="Gene3D" id="4.10.320.40">
    <property type="match status" value="1"/>
</dbReference>
<feature type="binding site" evidence="13">
    <location>
        <position position="158"/>
    </location>
    <ligand>
        <name>Zn(2+)</name>
        <dbReference type="ChEBI" id="CHEBI:29105"/>
        <label>2</label>
    </ligand>
</feature>
<evidence type="ECO:0000256" key="1">
    <source>
        <dbReference type="ARBA" id="ARBA00006460"/>
    </source>
</evidence>
<comment type="subcellular location">
    <subcellularLocation>
        <location evidence="13">Cytoplasm</location>
    </subcellularLocation>
</comment>
<evidence type="ECO:0000256" key="9">
    <source>
        <dbReference type="ARBA" id="ARBA00023125"/>
    </source>
</evidence>
<dbReference type="InterPro" id="IPR007080">
    <property type="entry name" value="RNA_pol_Rpb1_1"/>
</dbReference>
<dbReference type="RefSeq" id="WP_011998279.1">
    <property type="nucleotide sequence ID" value="NC_009776.1"/>
</dbReference>
<evidence type="ECO:0000256" key="2">
    <source>
        <dbReference type="ARBA" id="ARBA00022478"/>
    </source>
</evidence>
<evidence type="ECO:0000256" key="14">
    <source>
        <dbReference type="RuleBase" id="RU004279"/>
    </source>
</evidence>
<dbReference type="AlphaFoldDB" id="A8A925"/>
<dbReference type="InterPro" id="IPR007083">
    <property type="entry name" value="RNA_pol_Rpb1_4"/>
</dbReference>
<evidence type="ECO:0000256" key="8">
    <source>
        <dbReference type="ARBA" id="ARBA00022842"/>
    </source>
</evidence>
<feature type="binding site" evidence="13">
    <location>
        <position position="80"/>
    </location>
    <ligand>
        <name>Zn(2+)</name>
        <dbReference type="ChEBI" id="CHEBI:29105"/>
        <label>1</label>
    </ligand>
</feature>
<dbReference type="OrthoDB" id="371812at2157"/>
<keyword evidence="17" id="KW-1185">Reference proteome</keyword>
<comment type="similarity">
    <text evidence="1 13 14">Belongs to the RNA polymerase beta' chain family.</text>
</comment>
<comment type="function">
    <text evidence="14">DNA-dependent RNA polymerase catalyzes the transcription of DNA into RNA using the four ribonucleoside triphosphates as substrates.</text>
</comment>
<dbReference type="GO" id="GO:0008270">
    <property type="term" value="F:zinc ion binding"/>
    <property type="evidence" value="ECO:0007669"/>
    <property type="project" value="UniProtKB-UniRule"/>
</dbReference>
<feature type="binding site" evidence="13">
    <location>
        <position position="467"/>
    </location>
    <ligand>
        <name>Mg(2+)</name>
        <dbReference type="ChEBI" id="CHEBI:18420"/>
    </ligand>
</feature>
<feature type="binding site" evidence="13">
    <location>
        <position position="155"/>
    </location>
    <ligand>
        <name>Zn(2+)</name>
        <dbReference type="ChEBI" id="CHEBI:29105"/>
        <label>2</label>
    </ligand>
</feature>
<feature type="binding site" evidence="13">
    <location>
        <position position="70"/>
    </location>
    <ligand>
        <name>Zn(2+)</name>
        <dbReference type="ChEBI" id="CHEBI:29105"/>
        <label>1</label>
    </ligand>
</feature>
<evidence type="ECO:0000256" key="11">
    <source>
        <dbReference type="ARBA" id="ARBA00048552"/>
    </source>
</evidence>
<feature type="binding site" evidence="13">
    <location>
        <position position="465"/>
    </location>
    <ligand>
        <name>Mg(2+)</name>
        <dbReference type="ChEBI" id="CHEBI:18420"/>
    </ligand>
</feature>
<dbReference type="GO" id="GO:0000428">
    <property type="term" value="C:DNA-directed RNA polymerase complex"/>
    <property type="evidence" value="ECO:0007669"/>
    <property type="project" value="UniProtKB-KW"/>
</dbReference>
<evidence type="ECO:0000313" key="16">
    <source>
        <dbReference type="EMBL" id="ABU81427.1"/>
    </source>
</evidence>
<dbReference type="HAMAP" id="MF_00863">
    <property type="entry name" value="RNApol_arch_Rpo1N"/>
    <property type="match status" value="1"/>
</dbReference>
<organism evidence="16 17">
    <name type="scientific">Ignicoccus hospitalis (strain KIN4/I / DSM 18386 / JCM 14125)</name>
    <dbReference type="NCBI Taxonomy" id="453591"/>
    <lineage>
        <taxon>Archaea</taxon>
        <taxon>Thermoproteota</taxon>
        <taxon>Thermoprotei</taxon>
        <taxon>Desulfurococcales</taxon>
        <taxon>Desulfurococcaceae</taxon>
        <taxon>Ignicoccus</taxon>
    </lineage>
</organism>
<feature type="binding site" evidence="13">
    <location>
        <position position="77"/>
    </location>
    <ligand>
        <name>Zn(2+)</name>
        <dbReference type="ChEBI" id="CHEBI:29105"/>
        <label>1</label>
    </ligand>
</feature>
<keyword evidence="9 13" id="KW-0238">DNA-binding</keyword>
<evidence type="ECO:0000313" key="17">
    <source>
        <dbReference type="Proteomes" id="UP000000262"/>
    </source>
</evidence>
<proteinExistence type="inferred from homology"/>
<comment type="subunit">
    <text evidence="13">Part of the RNA polymerase complex.</text>
</comment>
<evidence type="ECO:0000256" key="5">
    <source>
        <dbReference type="ARBA" id="ARBA00022695"/>
    </source>
</evidence>
<dbReference type="InterPro" id="IPR007081">
    <property type="entry name" value="RNA_pol_Rpb1_5"/>
</dbReference>
<evidence type="ECO:0000256" key="7">
    <source>
        <dbReference type="ARBA" id="ARBA00022833"/>
    </source>
</evidence>
<dbReference type="Gene3D" id="1.10.132.30">
    <property type="match status" value="1"/>
</dbReference>
<dbReference type="STRING" id="453591.Igni_0243"/>
<dbReference type="SMART" id="SM00663">
    <property type="entry name" value="RPOLA_N"/>
    <property type="match status" value="1"/>
</dbReference>
<evidence type="ECO:0000256" key="4">
    <source>
        <dbReference type="ARBA" id="ARBA00022679"/>
    </source>
</evidence>
<evidence type="ECO:0000256" key="12">
    <source>
        <dbReference type="ARBA" id="ARBA00053389"/>
    </source>
</evidence>
<evidence type="ECO:0000256" key="3">
    <source>
        <dbReference type="ARBA" id="ARBA00022490"/>
    </source>
</evidence>
<dbReference type="PhylomeDB" id="A8A925"/>
<keyword evidence="6 13" id="KW-0479">Metal-binding</keyword>
<dbReference type="Pfam" id="PF04997">
    <property type="entry name" value="RNA_pol_Rpb1_1"/>
    <property type="match status" value="1"/>
</dbReference>
<dbReference type="PANTHER" id="PTHR19376:SF32">
    <property type="entry name" value="DNA-DIRECTED RNA POLYMERASE III SUBUNIT RPC1"/>
    <property type="match status" value="1"/>
</dbReference>
<keyword evidence="8 13" id="KW-0460">Magnesium</keyword>
<gene>
    <name evidence="13" type="primary">rpo1N</name>
    <name evidence="13" type="synonym">rpoA1</name>
    <name evidence="16" type="ordered locus">Igni_0243</name>
</gene>
<name>A8A925_IGNH4</name>
<accession>A8A925</accession>
<dbReference type="PANTHER" id="PTHR19376">
    <property type="entry name" value="DNA-DIRECTED RNA POLYMERASE"/>
    <property type="match status" value="1"/>
</dbReference>
<dbReference type="NCBIfam" id="TIGR02390">
    <property type="entry name" value="RNA_pol_rpoA1"/>
    <property type="match status" value="1"/>
</dbReference>
<keyword evidence="3 13" id="KW-0963">Cytoplasm</keyword>
<dbReference type="InterPro" id="IPR012758">
    <property type="entry name" value="RPO1N"/>
</dbReference>
<dbReference type="Proteomes" id="UP000000262">
    <property type="component" value="Chromosome"/>
</dbReference>
<evidence type="ECO:0000259" key="15">
    <source>
        <dbReference type="SMART" id="SM00663"/>
    </source>
</evidence>
<dbReference type="Gene3D" id="1.10.10.1950">
    <property type="match status" value="1"/>
</dbReference>
<comment type="catalytic activity">
    <reaction evidence="11 13 14">
        <text>RNA(n) + a ribonucleoside 5'-triphosphate = RNA(n+1) + diphosphate</text>
        <dbReference type="Rhea" id="RHEA:21248"/>
        <dbReference type="Rhea" id="RHEA-COMP:14527"/>
        <dbReference type="Rhea" id="RHEA-COMP:17342"/>
        <dbReference type="ChEBI" id="CHEBI:33019"/>
        <dbReference type="ChEBI" id="CHEBI:61557"/>
        <dbReference type="ChEBI" id="CHEBI:140395"/>
        <dbReference type="EC" id="2.7.7.6"/>
    </reaction>
</comment>
<dbReference type="InterPro" id="IPR038120">
    <property type="entry name" value="Rpb1_funnel_sf"/>
</dbReference>
<dbReference type="FunFam" id="2.40.40.20:FF:000019">
    <property type="entry name" value="DNA-directed RNA polymerase II subunit RPB1"/>
    <property type="match status" value="1"/>
</dbReference>
<protein>
    <recommendedName>
        <fullName evidence="13">DNA-directed RNA polymerase subunit Rpo1N</fullName>
        <ecNumber evidence="13">2.7.7.6</ecNumber>
    </recommendedName>
    <alternativeName>
        <fullName evidence="13">DNA-directed RNA polymerase subunit A'</fullName>
    </alternativeName>
</protein>
<dbReference type="GeneID" id="5562966"/>
<dbReference type="GO" id="GO:0003899">
    <property type="term" value="F:DNA-directed RNA polymerase activity"/>
    <property type="evidence" value="ECO:0007669"/>
    <property type="project" value="UniProtKB-UniRule"/>
</dbReference>
<dbReference type="Gene3D" id="3.30.1490.180">
    <property type="entry name" value="RNA polymerase ii"/>
    <property type="match status" value="1"/>
</dbReference>
<keyword evidence="2 13" id="KW-0240">DNA-directed RNA polymerase</keyword>
<dbReference type="InterPro" id="IPR045867">
    <property type="entry name" value="DNA-dir_RpoC_beta_prime"/>
</dbReference>
<dbReference type="Pfam" id="PF05000">
    <property type="entry name" value="RNA_pol_Rpb1_4"/>
    <property type="match status" value="1"/>
</dbReference>
<sequence>MPQRFRLAPRADKIIKEIKFGILSPDEIRKMAVVAVVTDQAYDEAGMPVEGGIMDPRMGVTSPGQRCPTCGNTLHDCPGHFGYIELVKPVIHYEFVPHIYDALRATCRVCGRVKLSDEEIDKFLRLYEKLEKKWPLLARRVTAFVRKKAAKVMECPHCGAKQYKIKLEKPYNFIEERMPRLHYLNPEEVRSRLENIPDKDAKVLGFDPKEARPEWAVLTVLPVPPVTVRPSIILETGMRSEDDLTHKLADIVRTNNKLRENIESGASEAMIENLWGLLQYHVATFFDNEIPGIPPARHRSGKPLRTLAQRLKGKEGRFRSNLSGKRVDFSARTVISPDPNISINEVGVPIEVAKTLTVPVKVTPWNIEEMRKLVINGPDKWPGANYVIMKDGRRIDLRYAKDRKIIAESLQPGWTVERHLQDGDVVLFNRQPSLHRMSIMAHLVRVLPGKTFRLCPLVCPPYNADFDGDEMNLHVPQSEEARAEALELMLVEKHILSPRYGGPIIGGLQDYISGAYLLTTVATLLDRSDVQELLGVTGYEGELPEPAILSPKTVWTGKQLFSVFLPKDFNYSGKANISTGELKCDDEYCFYDSFVVVRDGELVEGVLDKKSIGHEQPKSLMHWIVYEYGPEKGREIYDRAFKMFLRFIEKRGFTTRYDDVRLPPEAKKEIEEVLKEAYEEVEKLIEDFKNGLLEPLPGRTLEETLELMIMDVLAKARDKAGEIAAKYLSPLNNAVIMAKAGARGNILNLTQMAALLGQQSVRGERIKRGYRKRTLPHFEWGDISPDARGFVKHSFYEGLTPTEVFFHAAGGREGLVDTAVRTSQSGYMQRRLINALQDLKVDYDGTVKDAWGALYQSVYGDDGVDPMKSAHGESVDVKHVIEKVTKVRL</sequence>
<dbReference type="InterPro" id="IPR007066">
    <property type="entry name" value="RNA_pol_Rpb1_3"/>
</dbReference>
<feature type="binding site" evidence="13">
    <location>
        <position position="107"/>
    </location>
    <ligand>
        <name>Zn(2+)</name>
        <dbReference type="ChEBI" id="CHEBI:29105"/>
        <label>2</label>
    </ligand>
</feature>
<feature type="binding site" evidence="13">
    <location>
        <position position="469"/>
    </location>
    <ligand>
        <name>Mg(2+)</name>
        <dbReference type="ChEBI" id="CHEBI:18420"/>
    </ligand>
</feature>
<dbReference type="HOGENOM" id="CLU_000487_3_1_2"/>
<dbReference type="Gene3D" id="4.10.860.120">
    <property type="entry name" value="RNA polymerase II, clamp domain"/>
    <property type="match status" value="2"/>
</dbReference>
<reference evidence="16 17" key="1">
    <citation type="journal article" date="2008" name="Genome Biol.">
        <title>A genomic analysis of the archaeal system Ignicoccus hospitalis-Nanoarchaeum equitans.</title>
        <authorList>
            <person name="Podar M."/>
            <person name="Anderson I."/>
            <person name="Makarova K.S."/>
            <person name="Elkins J.G."/>
            <person name="Ivanova N."/>
            <person name="Wall M.A."/>
            <person name="Lykidis A."/>
            <person name="Mavromatis K."/>
            <person name="Sun H."/>
            <person name="Hudson M.E."/>
            <person name="Chen W."/>
            <person name="Deciu C."/>
            <person name="Hutchison D."/>
            <person name="Eads J.R."/>
            <person name="Anderson A."/>
            <person name="Fernandes F."/>
            <person name="Szeto E."/>
            <person name="Lapidus A."/>
            <person name="Kyrpides N.C."/>
            <person name="Saier M.H.Jr."/>
            <person name="Richardson P.M."/>
            <person name="Rachel R."/>
            <person name="Huber H."/>
            <person name="Eisen J.A."/>
            <person name="Koonin E.V."/>
            <person name="Keller M."/>
            <person name="Stetter K.O."/>
        </authorList>
    </citation>
    <scope>NUCLEOTIDE SEQUENCE [LARGE SCALE GENOMIC DNA]</scope>
    <source>
        <strain evidence="17">KIN4/I / DSM 18386 / JCM 14125</strain>
    </source>
</reference>
<dbReference type="GO" id="GO:0003677">
    <property type="term" value="F:DNA binding"/>
    <property type="evidence" value="ECO:0007669"/>
    <property type="project" value="UniProtKB-UniRule"/>
</dbReference>
<dbReference type="Gene3D" id="2.40.40.20">
    <property type="match status" value="1"/>
</dbReference>
<dbReference type="InterPro" id="IPR000722">
    <property type="entry name" value="RNA_pol_asu"/>
</dbReference>
<dbReference type="Gene3D" id="6.20.50.80">
    <property type="match status" value="1"/>
</dbReference>
<keyword evidence="10 13" id="KW-0804">Transcription</keyword>
<dbReference type="NCBIfam" id="NF006336">
    <property type="entry name" value="PRK08566.1"/>
    <property type="match status" value="1"/>
</dbReference>
<comment type="cofactor">
    <cofactor evidence="13">
        <name>Zn(2+)</name>
        <dbReference type="ChEBI" id="CHEBI:29105"/>
    </cofactor>
    <text evidence="13">Binds at least 2 Zn(2+) per subunit.</text>
</comment>
<dbReference type="GO" id="GO:0006351">
    <property type="term" value="P:DNA-templated transcription"/>
    <property type="evidence" value="ECO:0007669"/>
    <property type="project" value="UniProtKB-UniRule"/>
</dbReference>
<dbReference type="CDD" id="cd02582">
    <property type="entry name" value="RNAP_archeal_A"/>
    <property type="match status" value="1"/>
</dbReference>
<evidence type="ECO:0000256" key="6">
    <source>
        <dbReference type="ARBA" id="ARBA00022723"/>
    </source>
</evidence>
<dbReference type="Pfam" id="PF00623">
    <property type="entry name" value="RNA_pol_Rpb1_2"/>
    <property type="match status" value="1"/>
</dbReference>
<dbReference type="EC" id="2.7.7.6" evidence="13"/>
<feature type="binding site" evidence="13">
    <location>
        <position position="67"/>
    </location>
    <ligand>
        <name>Zn(2+)</name>
        <dbReference type="ChEBI" id="CHEBI:29105"/>
        <label>1</label>
    </ligand>
</feature>
<dbReference type="GO" id="GO:0000287">
    <property type="term" value="F:magnesium ion binding"/>
    <property type="evidence" value="ECO:0007669"/>
    <property type="project" value="UniProtKB-UniRule"/>
</dbReference>
<feature type="domain" description="RNA polymerase N-terminal" evidence="15">
    <location>
        <begin position="214"/>
        <end position="519"/>
    </location>
</feature>
<dbReference type="GO" id="GO:0005737">
    <property type="term" value="C:cytoplasm"/>
    <property type="evidence" value="ECO:0007669"/>
    <property type="project" value="UniProtKB-SubCell"/>
</dbReference>
<feature type="binding site" evidence="13">
    <location>
        <position position="110"/>
    </location>
    <ligand>
        <name>Zn(2+)</name>
        <dbReference type="ChEBI" id="CHEBI:29105"/>
        <label>2</label>
    </ligand>
</feature>
<dbReference type="Gene3D" id="2.60.40.2940">
    <property type="match status" value="1"/>
</dbReference>
<keyword evidence="7 13" id="KW-0862">Zinc</keyword>
<dbReference type="eggNOG" id="arCOG04257">
    <property type="taxonomic scope" value="Archaea"/>
</dbReference>
<dbReference type="EMBL" id="CP000816">
    <property type="protein sequence ID" value="ABU81427.1"/>
    <property type="molecule type" value="Genomic_DNA"/>
</dbReference>
<dbReference type="InterPro" id="IPR006592">
    <property type="entry name" value="RNA_pol_N"/>
</dbReference>
<dbReference type="Pfam" id="PF04983">
    <property type="entry name" value="RNA_pol_Rpb1_3"/>
    <property type="match status" value="1"/>
</dbReference>
<comment type="cofactor">
    <cofactor evidence="13">
        <name>Mg(2+)</name>
        <dbReference type="ChEBI" id="CHEBI:18420"/>
    </cofactor>
</comment>
<dbReference type="KEGG" id="iho:Igni_0243"/>
<dbReference type="SUPFAM" id="SSF64484">
    <property type="entry name" value="beta and beta-prime subunits of DNA dependent RNA-polymerase"/>
    <property type="match status" value="1"/>
</dbReference>
<dbReference type="Pfam" id="PF04998">
    <property type="entry name" value="RNA_pol_Rpb1_5"/>
    <property type="match status" value="1"/>
</dbReference>